<dbReference type="SUPFAM" id="SSF55785">
    <property type="entry name" value="PYP-like sensor domain (PAS domain)"/>
    <property type="match status" value="3"/>
</dbReference>
<evidence type="ECO:0000256" key="1">
    <source>
        <dbReference type="ARBA" id="ARBA00000085"/>
    </source>
</evidence>
<evidence type="ECO:0000256" key="3">
    <source>
        <dbReference type="ARBA" id="ARBA00022553"/>
    </source>
</evidence>
<dbReference type="Gene3D" id="3.30.450.40">
    <property type="match status" value="1"/>
</dbReference>
<dbReference type="GO" id="GO:0006355">
    <property type="term" value="P:regulation of DNA-templated transcription"/>
    <property type="evidence" value="ECO:0007669"/>
    <property type="project" value="InterPro"/>
</dbReference>
<dbReference type="PANTHER" id="PTHR43304">
    <property type="entry name" value="PHYTOCHROME-LIKE PROTEIN CPH1"/>
    <property type="match status" value="1"/>
</dbReference>
<dbReference type="InterPro" id="IPR036890">
    <property type="entry name" value="HATPase_C_sf"/>
</dbReference>
<dbReference type="GO" id="GO:0000155">
    <property type="term" value="F:phosphorelay sensor kinase activity"/>
    <property type="evidence" value="ECO:0007669"/>
    <property type="project" value="InterPro"/>
</dbReference>
<dbReference type="SMART" id="SM00086">
    <property type="entry name" value="PAC"/>
    <property type="match status" value="2"/>
</dbReference>
<dbReference type="NCBIfam" id="TIGR00229">
    <property type="entry name" value="sensory_box"/>
    <property type="match status" value="3"/>
</dbReference>
<dbReference type="PROSITE" id="PS50113">
    <property type="entry name" value="PAC"/>
    <property type="match status" value="2"/>
</dbReference>
<feature type="domain" description="PAS" evidence="7">
    <location>
        <begin position="169"/>
        <end position="243"/>
    </location>
</feature>
<dbReference type="Pfam" id="PF08447">
    <property type="entry name" value="PAS_3"/>
    <property type="match status" value="2"/>
</dbReference>
<evidence type="ECO:0000259" key="8">
    <source>
        <dbReference type="PROSITE" id="PS50113"/>
    </source>
</evidence>
<feature type="domain" description="Histidine kinase" evidence="6">
    <location>
        <begin position="629"/>
        <end position="825"/>
    </location>
</feature>
<dbReference type="InterPro" id="IPR005467">
    <property type="entry name" value="His_kinase_dom"/>
</dbReference>
<proteinExistence type="predicted"/>
<dbReference type="EMBL" id="ABOX02000052">
    <property type="protein sequence ID" value="EEF58016.1"/>
    <property type="molecule type" value="Genomic_DNA"/>
</dbReference>
<reference evidence="9 10" key="1">
    <citation type="journal article" date="2011" name="J. Bacteriol.">
        <title>Genome sequence of 'Pedosphaera parvula' Ellin514, an aerobic Verrucomicrobial isolate from pasture soil.</title>
        <authorList>
            <person name="Kant R."/>
            <person name="van Passel M.W."/>
            <person name="Sangwan P."/>
            <person name="Palva A."/>
            <person name="Lucas S."/>
            <person name="Copeland A."/>
            <person name="Lapidus A."/>
            <person name="Glavina Del Rio T."/>
            <person name="Dalin E."/>
            <person name="Tice H."/>
            <person name="Bruce D."/>
            <person name="Goodwin L."/>
            <person name="Pitluck S."/>
            <person name="Chertkov O."/>
            <person name="Larimer F.W."/>
            <person name="Land M.L."/>
            <person name="Hauser L."/>
            <person name="Brettin T.S."/>
            <person name="Detter J.C."/>
            <person name="Han S."/>
            <person name="de Vos W.M."/>
            <person name="Janssen P.H."/>
            <person name="Smidt H."/>
        </authorList>
    </citation>
    <scope>NUCLEOTIDE SEQUENCE [LARGE SCALE GENOMIC DNA]</scope>
    <source>
        <strain evidence="9 10">Ellin514</strain>
    </source>
</reference>
<keyword evidence="5 9" id="KW-0418">Kinase</keyword>
<dbReference type="InterPro" id="IPR013655">
    <property type="entry name" value="PAS_fold_3"/>
</dbReference>
<dbReference type="SUPFAM" id="SSF47384">
    <property type="entry name" value="Homodimeric domain of signal transducing histidine kinase"/>
    <property type="match status" value="1"/>
</dbReference>
<dbReference type="Gene3D" id="3.30.565.10">
    <property type="entry name" value="Histidine kinase-like ATPase, C-terminal domain"/>
    <property type="match status" value="1"/>
</dbReference>
<dbReference type="SUPFAM" id="SSF55874">
    <property type="entry name" value="ATPase domain of HSP90 chaperone/DNA topoisomerase II/histidine kinase"/>
    <property type="match status" value="1"/>
</dbReference>
<dbReference type="CDD" id="cd00130">
    <property type="entry name" value="PAS"/>
    <property type="match status" value="3"/>
</dbReference>
<organism evidence="9 10">
    <name type="scientific">Pedosphaera parvula (strain Ellin514)</name>
    <dbReference type="NCBI Taxonomy" id="320771"/>
    <lineage>
        <taxon>Bacteria</taxon>
        <taxon>Pseudomonadati</taxon>
        <taxon>Verrucomicrobiota</taxon>
        <taxon>Pedosphaerae</taxon>
        <taxon>Pedosphaerales</taxon>
        <taxon>Pedosphaeraceae</taxon>
        <taxon>Pedosphaera</taxon>
    </lineage>
</organism>
<evidence type="ECO:0000313" key="10">
    <source>
        <dbReference type="Proteomes" id="UP000003688"/>
    </source>
</evidence>
<dbReference type="InterPro" id="IPR052162">
    <property type="entry name" value="Sensor_kinase/Photoreceptor"/>
</dbReference>
<dbReference type="STRING" id="320771.Cflav_PD0981"/>
<gene>
    <name evidence="9" type="ORF">Cflav_PD0981</name>
</gene>
<dbReference type="SMART" id="SM00065">
    <property type="entry name" value="GAF"/>
    <property type="match status" value="1"/>
</dbReference>
<dbReference type="InterPro" id="IPR013767">
    <property type="entry name" value="PAS_fold"/>
</dbReference>
<keyword evidence="3" id="KW-0597">Phosphoprotein</keyword>
<evidence type="ECO:0000259" key="7">
    <source>
        <dbReference type="PROSITE" id="PS50112"/>
    </source>
</evidence>
<dbReference type="CDD" id="cd00082">
    <property type="entry name" value="HisKA"/>
    <property type="match status" value="1"/>
</dbReference>
<dbReference type="InterPro" id="IPR036097">
    <property type="entry name" value="HisK_dim/P_sf"/>
</dbReference>
<protein>
    <recommendedName>
        <fullName evidence="2">histidine kinase</fullName>
        <ecNumber evidence="2">2.7.13.3</ecNumber>
    </recommendedName>
</protein>
<dbReference type="Gene3D" id="3.30.450.20">
    <property type="entry name" value="PAS domain"/>
    <property type="match status" value="3"/>
</dbReference>
<dbReference type="Proteomes" id="UP000003688">
    <property type="component" value="Unassembled WGS sequence"/>
</dbReference>
<sequence length="825" mass="93876">MNVSKRKELGTEDSHLAPPLEQQLARLKSEHRALRKAQLKAEKLADYYFGLLSLAPVGYVVFDTEGMIKEINRAGASLLQTSPKEATGRKFSQFVSSEDLPIFFKHLRLVKRARKHIHTELRLRTVKGNILPAELITRSSESSNHNALYTTAIVEITHRRNAELALQQSRKDFQELVNSIEGIVWESNARTGEFTFVSRQAERMLGFPVQRWLLDPGFLMNHAHPDDRERVIKTRLNHSESQKGFIQEFRMIHADGRMLWLRDNVNVIKDSQGALKFHGIMVDVTELKEAEEELKERSRVLELFNRIGTSLTGELDLQKLVRLITEAGREITGASFGAFSYKQVQGHQERLAIYSTAGAPKELLAQLPTPHHDPFLSPNETEKEIIRIDDLLRSSLTHRSKSQETTAPENSPVRSYLAVPVISRSGKALGGLLFGHPAPGVFTERAQHLLAGIAAEAGIALDNARLYHAVKESEAHFRELADAMPQIVWAADAKGRTDYYNKRWSDYLGLDKESLPKATDWVPFLHPDDQQSCAEKWSAAIKTGKTFQSECRLKDAETGNYRWHLIRAVPIPDETGQITRWFGTFTDIEDQKQAEEKVRLLNTVLEKRVLERTAQLQASNQELEAFSYSVSHDLRAPLRSINAFSELVREDYGDRLDDQGRQYLRIVKDASAQMGRLIDDLLHLSRVTRGQLRRQPIDLAPIVHAIMADLKQMEPQRQVEIIIPGELKVNADERLMRIALENLLNNAWKFTGKLPLARIEIGMKDHDGQMIFFVRDNGAGFDMSFADRLFGAFHWLHSNSECPGPWNRTGYRATYHLTSRRSYLG</sequence>
<dbReference type="PROSITE" id="PS50112">
    <property type="entry name" value="PAS"/>
    <property type="match status" value="3"/>
</dbReference>
<dbReference type="InterPro" id="IPR000014">
    <property type="entry name" value="PAS"/>
</dbReference>
<evidence type="ECO:0000256" key="5">
    <source>
        <dbReference type="ARBA" id="ARBA00022777"/>
    </source>
</evidence>
<dbReference type="PROSITE" id="PS50109">
    <property type="entry name" value="HIS_KIN"/>
    <property type="match status" value="1"/>
</dbReference>
<feature type="domain" description="PAS" evidence="7">
    <location>
        <begin position="51"/>
        <end position="114"/>
    </location>
</feature>
<dbReference type="FunFam" id="1.10.287.130:FF:000070">
    <property type="entry name" value="Histidine kinase sensor protein"/>
    <property type="match status" value="1"/>
</dbReference>
<feature type="domain" description="PAS" evidence="7">
    <location>
        <begin position="473"/>
        <end position="544"/>
    </location>
</feature>
<dbReference type="InterPro" id="IPR003661">
    <property type="entry name" value="HisK_dim/P_dom"/>
</dbReference>
<dbReference type="InterPro" id="IPR001610">
    <property type="entry name" value="PAC"/>
</dbReference>
<dbReference type="OrthoDB" id="184236at2"/>
<feature type="domain" description="PAC" evidence="8">
    <location>
        <begin position="245"/>
        <end position="296"/>
    </location>
</feature>
<dbReference type="SMART" id="SM00091">
    <property type="entry name" value="PAS"/>
    <property type="match status" value="3"/>
</dbReference>
<dbReference type="RefSeq" id="WP_007417984.1">
    <property type="nucleotide sequence ID" value="NZ_ABOX02000052.1"/>
</dbReference>
<dbReference type="InterPro" id="IPR000700">
    <property type="entry name" value="PAS-assoc_C"/>
</dbReference>
<dbReference type="Pfam" id="PF13185">
    <property type="entry name" value="GAF_2"/>
    <property type="match status" value="1"/>
</dbReference>
<dbReference type="AlphaFoldDB" id="B9XQ98"/>
<feature type="domain" description="PAC" evidence="8">
    <location>
        <begin position="547"/>
        <end position="600"/>
    </location>
</feature>
<keyword evidence="4" id="KW-0808">Transferase</keyword>
<dbReference type="EC" id="2.7.13.3" evidence="2"/>
<evidence type="ECO:0000259" key="6">
    <source>
        <dbReference type="PROSITE" id="PS50109"/>
    </source>
</evidence>
<dbReference type="SMART" id="SM00388">
    <property type="entry name" value="HisKA"/>
    <property type="match status" value="1"/>
</dbReference>
<evidence type="ECO:0000256" key="4">
    <source>
        <dbReference type="ARBA" id="ARBA00022679"/>
    </source>
</evidence>
<evidence type="ECO:0000256" key="2">
    <source>
        <dbReference type="ARBA" id="ARBA00012438"/>
    </source>
</evidence>
<keyword evidence="10" id="KW-1185">Reference proteome</keyword>
<comment type="caution">
    <text evidence="9">The sequence shown here is derived from an EMBL/GenBank/DDBJ whole genome shotgun (WGS) entry which is preliminary data.</text>
</comment>
<accession>B9XQ98</accession>
<dbReference type="InterPro" id="IPR003594">
    <property type="entry name" value="HATPase_dom"/>
</dbReference>
<dbReference type="Pfam" id="PF02518">
    <property type="entry name" value="HATPase_c"/>
    <property type="match status" value="1"/>
</dbReference>
<dbReference type="InterPro" id="IPR029016">
    <property type="entry name" value="GAF-like_dom_sf"/>
</dbReference>
<dbReference type="InterPro" id="IPR035965">
    <property type="entry name" value="PAS-like_dom_sf"/>
</dbReference>
<name>B9XQ98_PEDPL</name>
<dbReference type="FunFam" id="3.30.450.20:FF:000099">
    <property type="entry name" value="Sensory box sensor histidine kinase"/>
    <property type="match status" value="1"/>
</dbReference>
<dbReference type="Pfam" id="PF00989">
    <property type="entry name" value="PAS"/>
    <property type="match status" value="1"/>
</dbReference>
<dbReference type="SUPFAM" id="SSF55781">
    <property type="entry name" value="GAF domain-like"/>
    <property type="match status" value="1"/>
</dbReference>
<dbReference type="PANTHER" id="PTHR43304:SF1">
    <property type="entry name" value="PAC DOMAIN-CONTAINING PROTEIN"/>
    <property type="match status" value="1"/>
</dbReference>
<evidence type="ECO:0000313" key="9">
    <source>
        <dbReference type="EMBL" id="EEF58016.1"/>
    </source>
</evidence>
<dbReference type="Gene3D" id="1.10.287.130">
    <property type="match status" value="1"/>
</dbReference>
<comment type="catalytic activity">
    <reaction evidence="1">
        <text>ATP + protein L-histidine = ADP + protein N-phospho-L-histidine.</text>
        <dbReference type="EC" id="2.7.13.3"/>
    </reaction>
</comment>
<dbReference type="Pfam" id="PF00512">
    <property type="entry name" value="HisKA"/>
    <property type="match status" value="1"/>
</dbReference>
<dbReference type="InterPro" id="IPR003018">
    <property type="entry name" value="GAF"/>
</dbReference>